<protein>
    <submittedName>
        <fullName evidence="1">Uncharacterized protein</fullName>
    </submittedName>
</protein>
<accession>A0A2N9AI41</accession>
<gene>
    <name evidence="1" type="ORF">TK0001_0436</name>
</gene>
<dbReference type="AlphaFoldDB" id="A0A2N9AI41"/>
<evidence type="ECO:0000313" key="1">
    <source>
        <dbReference type="EMBL" id="SOR27038.1"/>
    </source>
</evidence>
<evidence type="ECO:0000313" key="2">
    <source>
        <dbReference type="Proteomes" id="UP000233769"/>
    </source>
</evidence>
<reference evidence="2" key="1">
    <citation type="submission" date="2017-10" db="EMBL/GenBank/DDBJ databases">
        <authorList>
            <person name="Regsiter A."/>
            <person name="William W."/>
        </authorList>
    </citation>
    <scope>NUCLEOTIDE SEQUENCE [LARGE SCALE GENOMIC DNA]</scope>
</reference>
<organism evidence="1 2">
    <name type="scientific">Methylorubrum extorquens</name>
    <name type="common">Methylobacterium dichloromethanicum</name>
    <name type="synonym">Methylobacterium extorquens</name>
    <dbReference type="NCBI Taxonomy" id="408"/>
    <lineage>
        <taxon>Bacteria</taxon>
        <taxon>Pseudomonadati</taxon>
        <taxon>Pseudomonadota</taxon>
        <taxon>Alphaproteobacteria</taxon>
        <taxon>Hyphomicrobiales</taxon>
        <taxon>Methylobacteriaceae</taxon>
        <taxon>Methylorubrum</taxon>
    </lineage>
</organism>
<proteinExistence type="predicted"/>
<dbReference type="Proteomes" id="UP000233769">
    <property type="component" value="Chromosome tk0001"/>
</dbReference>
<dbReference type="EMBL" id="LT962688">
    <property type="protein sequence ID" value="SOR27038.1"/>
    <property type="molecule type" value="Genomic_DNA"/>
</dbReference>
<name>A0A2N9AI41_METEX</name>
<sequence>MRSPASTVFTERFSKPAQSGCDNDFLTMPRA</sequence>